<dbReference type="EMBL" id="JAIQZE010000001">
    <property type="protein sequence ID" value="MBZ9777604.1"/>
    <property type="molecule type" value="Genomic_DNA"/>
</dbReference>
<keyword evidence="1" id="KW-1133">Transmembrane helix</keyword>
<dbReference type="Proteomes" id="UP001199314">
    <property type="component" value="Unassembled WGS sequence"/>
</dbReference>
<dbReference type="RefSeq" id="WP_224459968.1">
    <property type="nucleotide sequence ID" value="NZ_JAIQZE010000001.1"/>
</dbReference>
<feature type="domain" description="FecR protein" evidence="2">
    <location>
        <begin position="104"/>
        <end position="193"/>
    </location>
</feature>
<dbReference type="Pfam" id="PF16344">
    <property type="entry name" value="FecR_C"/>
    <property type="match status" value="1"/>
</dbReference>
<feature type="transmembrane region" description="Helical" evidence="1">
    <location>
        <begin position="74"/>
        <end position="94"/>
    </location>
</feature>
<evidence type="ECO:0000313" key="5">
    <source>
        <dbReference type="Proteomes" id="UP001199314"/>
    </source>
</evidence>
<organism evidence="4 5">
    <name type="scientific">Psychroflexus longus</name>
    <dbReference type="NCBI Taxonomy" id="2873596"/>
    <lineage>
        <taxon>Bacteria</taxon>
        <taxon>Pseudomonadati</taxon>
        <taxon>Bacteroidota</taxon>
        <taxon>Flavobacteriia</taxon>
        <taxon>Flavobacteriales</taxon>
        <taxon>Flavobacteriaceae</taxon>
        <taxon>Psychroflexus</taxon>
    </lineage>
</organism>
<dbReference type="InterPro" id="IPR032508">
    <property type="entry name" value="FecR_C"/>
</dbReference>
<evidence type="ECO:0000259" key="2">
    <source>
        <dbReference type="Pfam" id="PF04773"/>
    </source>
</evidence>
<reference evidence="5" key="1">
    <citation type="submission" date="2023-07" db="EMBL/GenBank/DDBJ databases">
        <title>Novel species isolated from saline lakes on Tibetan Plateau.</title>
        <authorList>
            <person name="Lu H."/>
        </authorList>
    </citation>
    <scope>NUCLEOTIDE SEQUENCE [LARGE SCALE GENOMIC DNA]</scope>
    <source>
        <strain evidence="5">CAK8W</strain>
    </source>
</reference>
<feature type="domain" description="Protein FecR C-terminal" evidence="3">
    <location>
        <begin position="234"/>
        <end position="298"/>
    </location>
</feature>
<comment type="caution">
    <text evidence="4">The sequence shown here is derived from an EMBL/GenBank/DDBJ whole genome shotgun (WGS) entry which is preliminary data.</text>
</comment>
<accession>A0ABS7XGQ6</accession>
<dbReference type="InterPro" id="IPR006860">
    <property type="entry name" value="FecR"/>
</dbReference>
<evidence type="ECO:0000313" key="4">
    <source>
        <dbReference type="EMBL" id="MBZ9777604.1"/>
    </source>
</evidence>
<evidence type="ECO:0000256" key="1">
    <source>
        <dbReference type="SAM" id="Phobius"/>
    </source>
</evidence>
<dbReference type="Gene3D" id="3.55.50.30">
    <property type="match status" value="1"/>
</dbReference>
<keyword evidence="1" id="KW-0472">Membrane</keyword>
<dbReference type="InterPro" id="IPR012373">
    <property type="entry name" value="Ferrdict_sens_TM"/>
</dbReference>
<dbReference type="Gene3D" id="2.60.120.1440">
    <property type="match status" value="1"/>
</dbReference>
<evidence type="ECO:0000259" key="3">
    <source>
        <dbReference type="Pfam" id="PF16344"/>
    </source>
</evidence>
<dbReference type="PANTHER" id="PTHR30273:SF2">
    <property type="entry name" value="PROTEIN FECR"/>
    <property type="match status" value="1"/>
</dbReference>
<dbReference type="PIRSF" id="PIRSF018266">
    <property type="entry name" value="FecR"/>
    <property type="match status" value="1"/>
</dbReference>
<keyword evidence="1" id="KW-0812">Transmembrane</keyword>
<dbReference type="Pfam" id="PF04773">
    <property type="entry name" value="FecR"/>
    <property type="match status" value="1"/>
</dbReference>
<name>A0ABS7XGQ6_9FLAO</name>
<gene>
    <name evidence="4" type="ORF">LB452_01595</name>
</gene>
<sequence>MNTRKGDLINKWLKNELSEEELKAFKKLDDYDSYMMISEKAKYFKSPDFNTDDSLKNIESKIKDKKSSSYKIRYQYLAAVAAILIVAFSIFKIFNINSDVKIFKTEIAKTQTINLPDNSTVNLSANSLISFDNSAWDTKRNLTLEGEAFFDVEKGKKFTVETSYGKIQVLGTQFNVKARKYGFEVVCYEGSVQITVEDRIYVLEERDHFTLRNKKISKSKTVFTSPDWKRNSTILKSAALDLVLKEFKNYYDVDFETSNVDTSRQYTGSFVHNDLENALKSITLPLDLTYEINKQKVVLKAK</sequence>
<keyword evidence="5" id="KW-1185">Reference proteome</keyword>
<dbReference type="PANTHER" id="PTHR30273">
    <property type="entry name" value="PERIPLASMIC SIGNAL SENSOR AND SIGMA FACTOR ACTIVATOR FECR-RELATED"/>
    <property type="match status" value="1"/>
</dbReference>
<proteinExistence type="predicted"/>
<protein>
    <submittedName>
        <fullName evidence="4">FecR family protein</fullName>
    </submittedName>
</protein>